<proteinExistence type="inferred from homology"/>
<dbReference type="InterPro" id="IPR051793">
    <property type="entry name" value="NADH:flavin_oxidoreductase"/>
</dbReference>
<evidence type="ECO:0000256" key="5">
    <source>
        <dbReference type="ARBA" id="ARBA00022643"/>
    </source>
</evidence>
<comment type="cofactor">
    <cofactor evidence="1">
        <name>FMN</name>
        <dbReference type="ChEBI" id="CHEBI:58210"/>
    </cofactor>
</comment>
<evidence type="ECO:0000256" key="1">
    <source>
        <dbReference type="ARBA" id="ARBA00001917"/>
    </source>
</evidence>
<dbReference type="Pfam" id="PF12831">
    <property type="entry name" value="FAD_oxidored"/>
    <property type="match status" value="1"/>
</dbReference>
<dbReference type="AlphaFoldDB" id="A0ABD6DVJ6"/>
<feature type="domain" description="NADH:flavin oxidoreductase/NADH oxidase N-terminal" evidence="10">
    <location>
        <begin position="3"/>
        <end position="324"/>
    </location>
</feature>
<evidence type="ECO:0000256" key="3">
    <source>
        <dbReference type="ARBA" id="ARBA00011048"/>
    </source>
</evidence>
<keyword evidence="8" id="KW-0408">Iron</keyword>
<name>A0ABD6DVJ6_9EURY</name>
<comment type="cofactor">
    <cofactor evidence="2">
        <name>[4Fe-4S] cluster</name>
        <dbReference type="ChEBI" id="CHEBI:49883"/>
    </cofactor>
</comment>
<dbReference type="PANTHER" id="PTHR42917">
    <property type="entry name" value="2,4-DIENOYL-COA REDUCTASE"/>
    <property type="match status" value="1"/>
</dbReference>
<dbReference type="SUPFAM" id="SSF51395">
    <property type="entry name" value="FMN-linked oxidoreductases"/>
    <property type="match status" value="1"/>
</dbReference>
<dbReference type="InterPro" id="IPR013785">
    <property type="entry name" value="Aldolase_TIM"/>
</dbReference>
<dbReference type="EMBL" id="JBHUDP010000002">
    <property type="protein sequence ID" value="MFD1685900.1"/>
    <property type="molecule type" value="Genomic_DNA"/>
</dbReference>
<evidence type="ECO:0000256" key="6">
    <source>
        <dbReference type="ARBA" id="ARBA00022723"/>
    </source>
</evidence>
<dbReference type="Gene3D" id="3.20.20.70">
    <property type="entry name" value="Aldolase class I"/>
    <property type="match status" value="1"/>
</dbReference>
<evidence type="ECO:0000256" key="4">
    <source>
        <dbReference type="ARBA" id="ARBA00022630"/>
    </source>
</evidence>
<keyword evidence="12" id="KW-1185">Reference proteome</keyword>
<dbReference type="Gene3D" id="3.50.50.60">
    <property type="entry name" value="FAD/NAD(P)-binding domain"/>
    <property type="match status" value="1"/>
</dbReference>
<dbReference type="InterPro" id="IPR036188">
    <property type="entry name" value="FAD/NAD-bd_sf"/>
</dbReference>
<keyword evidence="4" id="KW-0285">Flavoprotein</keyword>
<dbReference type="Proteomes" id="UP001597092">
    <property type="component" value="Unassembled WGS sequence"/>
</dbReference>
<dbReference type="Gene3D" id="3.40.50.720">
    <property type="entry name" value="NAD(P)-binding Rossmann-like Domain"/>
    <property type="match status" value="1"/>
</dbReference>
<keyword evidence="6" id="KW-0479">Metal-binding</keyword>
<keyword evidence="9" id="KW-0411">Iron-sulfur</keyword>
<evidence type="ECO:0000256" key="8">
    <source>
        <dbReference type="ARBA" id="ARBA00023004"/>
    </source>
</evidence>
<dbReference type="GO" id="GO:0046872">
    <property type="term" value="F:metal ion binding"/>
    <property type="evidence" value="ECO:0007669"/>
    <property type="project" value="UniProtKB-KW"/>
</dbReference>
<evidence type="ECO:0000256" key="7">
    <source>
        <dbReference type="ARBA" id="ARBA00023002"/>
    </source>
</evidence>
<dbReference type="Pfam" id="PF00724">
    <property type="entry name" value="Oxidored_FMN"/>
    <property type="match status" value="1"/>
</dbReference>
<reference evidence="11 12" key="1">
    <citation type="journal article" date="2019" name="Int. J. Syst. Evol. Microbiol.">
        <title>The Global Catalogue of Microorganisms (GCM) 10K type strain sequencing project: providing services to taxonomists for standard genome sequencing and annotation.</title>
        <authorList>
            <consortium name="The Broad Institute Genomics Platform"/>
            <consortium name="The Broad Institute Genome Sequencing Center for Infectious Disease"/>
            <person name="Wu L."/>
            <person name="Ma J."/>
        </authorList>
    </citation>
    <scope>NUCLEOTIDE SEQUENCE [LARGE SCALE GENOMIC DNA]</scope>
    <source>
        <strain evidence="11 12">CGMCC 1.10387</strain>
    </source>
</reference>
<comment type="similarity">
    <text evidence="3">In the N-terminal section; belongs to the NADH:flavin oxidoreductase/NADH oxidase family.</text>
</comment>
<comment type="caution">
    <text evidence="11">The sequence shown here is derived from an EMBL/GenBank/DDBJ whole genome shotgun (WGS) entry which is preliminary data.</text>
</comment>
<dbReference type="GO" id="GO:0016491">
    <property type="term" value="F:oxidoreductase activity"/>
    <property type="evidence" value="ECO:0007669"/>
    <property type="project" value="UniProtKB-KW"/>
</dbReference>
<evidence type="ECO:0000259" key="10">
    <source>
        <dbReference type="Pfam" id="PF00724"/>
    </source>
</evidence>
<organism evidence="11 12">
    <name type="scientific">Halobellus litoreus</name>
    <dbReference type="NCBI Taxonomy" id="755310"/>
    <lineage>
        <taxon>Archaea</taxon>
        <taxon>Methanobacteriati</taxon>
        <taxon>Methanobacteriota</taxon>
        <taxon>Stenosarchaea group</taxon>
        <taxon>Halobacteria</taxon>
        <taxon>Halobacteriales</taxon>
        <taxon>Haloferacaceae</taxon>
        <taxon>Halobellus</taxon>
    </lineage>
</organism>
<keyword evidence="7" id="KW-0560">Oxidoreductase</keyword>
<accession>A0ABD6DVJ6</accession>
<gene>
    <name evidence="11" type="ORF">ACFSAS_09785</name>
</gene>
<evidence type="ECO:0000256" key="2">
    <source>
        <dbReference type="ARBA" id="ARBA00001966"/>
    </source>
</evidence>
<dbReference type="InterPro" id="IPR001155">
    <property type="entry name" value="OxRdtase_FMN_N"/>
</dbReference>
<dbReference type="SUPFAM" id="SSF51971">
    <property type="entry name" value="Nucleotide-binding domain"/>
    <property type="match status" value="1"/>
</dbReference>
<evidence type="ECO:0000313" key="11">
    <source>
        <dbReference type="EMBL" id="MFD1685900.1"/>
    </source>
</evidence>
<dbReference type="RefSeq" id="WP_390282099.1">
    <property type="nucleotide sequence ID" value="NZ_JBHUDP010000002.1"/>
</dbReference>
<sequence length="654" mass="69038">MNLFDPGEIGELPVPNRGVFRPVRTRFVDDGLATDELAAHLEARAAGGAGLVVGPAQMLVHPSASGAAFIDAYDADAIPGLSAVVDAVHESGSRIIGQLTHTGAESRGDWEMQAQLAPSASPSDAAYEMPKTMTTADVESVLDGFATAAENLGAAGFDGVELAAGPFSVLRQFLSPRYNARTDEYGGEWDGRARFVNEALAAVADRTDGPVGLHLSLAELEYGGYEFGDVPDILGAVEGFDYLSCTVGTRATYNQTHAGVSVSPPEMLEPIATAVDRVDVPVVGRLPYTTVDDAPDLFDAGVEFVSFTRQLLADAETLSKAAAGERYDRCIQCNQKCLEGVYGHAHGGHVECVVNPRTGRETELPALSELSPAALPQRILVVGGGPAGTRFAAVAAERGLDVTLREARSGLGGQLTDAAQGPLEPFEWAAADLRAAVEAAGVQVELDAPVSAADVEPSWDAVVVATGADAPVIPDDEYEGSVVNAFDLLAASGGAGLEGRGERSEGDAVEIGDDVLLFDDNRWVITVQAGLILLDRAESVEMVSTDHYPAFRTEQPNLPGFVAALQGRGATFTGNRALDEVAADGTVTLRNTLTGETETRSPDTVVVVGRRRASEELYLELDRRRDDVYRIGDAVSPRKLDRAYYDGESLARRL</sequence>
<keyword evidence="5" id="KW-0288">FMN</keyword>
<dbReference type="PANTHER" id="PTHR42917:SF2">
    <property type="entry name" value="2,4-DIENOYL-COA REDUCTASE [(2E)-ENOYL-COA-PRODUCING]"/>
    <property type="match status" value="1"/>
</dbReference>
<evidence type="ECO:0000256" key="9">
    <source>
        <dbReference type="ARBA" id="ARBA00023014"/>
    </source>
</evidence>
<dbReference type="GO" id="GO:0051536">
    <property type="term" value="F:iron-sulfur cluster binding"/>
    <property type="evidence" value="ECO:0007669"/>
    <property type="project" value="UniProtKB-KW"/>
</dbReference>
<evidence type="ECO:0000313" key="12">
    <source>
        <dbReference type="Proteomes" id="UP001597092"/>
    </source>
</evidence>
<protein>
    <submittedName>
        <fullName evidence="11">FAD-dependent oxidoreductase</fullName>
    </submittedName>
</protein>